<evidence type="ECO:0000259" key="4">
    <source>
        <dbReference type="Pfam" id="PF01261"/>
    </source>
</evidence>
<accession>A0A5J4KB14</accession>
<dbReference type="GO" id="GO:0008740">
    <property type="term" value="F:L-rhamnose isomerase activity"/>
    <property type="evidence" value="ECO:0007669"/>
    <property type="project" value="TreeGrafter"/>
</dbReference>
<dbReference type="GO" id="GO:0019324">
    <property type="term" value="P:L-lyxose metabolic process"/>
    <property type="evidence" value="ECO:0007669"/>
    <property type="project" value="TreeGrafter"/>
</dbReference>
<organism evidence="5 6">
    <name type="scientific">Thermogemmatispora aurantia</name>
    <dbReference type="NCBI Taxonomy" id="2045279"/>
    <lineage>
        <taxon>Bacteria</taxon>
        <taxon>Bacillati</taxon>
        <taxon>Chloroflexota</taxon>
        <taxon>Ktedonobacteria</taxon>
        <taxon>Thermogemmatisporales</taxon>
        <taxon>Thermogemmatisporaceae</taxon>
        <taxon>Thermogemmatispora</taxon>
    </lineage>
</organism>
<protein>
    <submittedName>
        <fullName evidence="5">L-rhamnose isomerase</fullName>
    </submittedName>
</protein>
<keyword evidence="6" id="KW-1185">Reference proteome</keyword>
<keyword evidence="1" id="KW-0479">Metal-binding</keyword>
<evidence type="ECO:0000256" key="1">
    <source>
        <dbReference type="ARBA" id="ARBA00022723"/>
    </source>
</evidence>
<dbReference type="Gene3D" id="3.20.20.150">
    <property type="entry name" value="Divalent-metal-dependent TIM barrel enzymes"/>
    <property type="match status" value="1"/>
</dbReference>
<dbReference type="AlphaFoldDB" id="A0A5J4KB14"/>
<dbReference type="RefSeq" id="WP_228026573.1">
    <property type="nucleotide sequence ID" value="NZ_BKZV01000010.1"/>
</dbReference>
<dbReference type="GO" id="GO:0046872">
    <property type="term" value="F:metal ion binding"/>
    <property type="evidence" value="ECO:0007669"/>
    <property type="project" value="UniProtKB-KW"/>
</dbReference>
<dbReference type="GO" id="GO:0019301">
    <property type="term" value="P:rhamnose catabolic process"/>
    <property type="evidence" value="ECO:0007669"/>
    <property type="project" value="TreeGrafter"/>
</dbReference>
<dbReference type="Pfam" id="PF01261">
    <property type="entry name" value="AP_endonuc_2"/>
    <property type="match status" value="1"/>
</dbReference>
<dbReference type="EMBL" id="BKZV01000010">
    <property type="protein sequence ID" value="GER85738.1"/>
    <property type="molecule type" value="Genomic_DNA"/>
</dbReference>
<dbReference type="NCBIfam" id="TIGR02635">
    <property type="entry name" value="RhaI_grampos"/>
    <property type="match status" value="1"/>
</dbReference>
<proteinExistence type="predicted"/>
<sequence length="412" mass="46056">MKQEQDQPNVGRDRLASEELDAAERRSVLEAIKRFTIETPSWGYGDSGTRFKVFHWPGAARNLREKLADAALVHRLTGVCPRVAIHIPWDKEDDWEAVKAYAAGLGVRIGAVNPNLFQDEEYRFGSLCHPDPAVRRRAVQHVLECIQIARAVDSDTISLWLADGTNYPGQDDLRARKHRLEETLAEIYAALAPGMRLLIEYKFFEPAFYHTDLADWGMAYTLARKLGPQARVLVDTGHHPQGTNLAHIVAFLLDEEILGGFHFNDRRYADDDLIVGSQHPFELFLVFNELVAAASQPQAPRIDYMIDQSHNIEPKIEAMIQSVLHIQSAYARALLVDRRRLAEAQAAGDVLGAYRVLRDAFETDVRPLLAQAREEMGLDPDPIAAFRRSGYADEVARARPASKGGASGYPGA</sequence>
<dbReference type="InterPro" id="IPR013457">
    <property type="entry name" value="Rhamnose_iso-rel"/>
</dbReference>
<name>A0A5J4KB14_9CHLR</name>
<feature type="domain" description="Xylose isomerase-like TIM barrel" evidence="4">
    <location>
        <begin position="86"/>
        <end position="272"/>
    </location>
</feature>
<dbReference type="PANTHER" id="PTHR30268">
    <property type="entry name" value="L-RHAMNOSE ISOMERASE"/>
    <property type="match status" value="1"/>
</dbReference>
<dbReference type="Proteomes" id="UP000334820">
    <property type="component" value="Unassembled WGS sequence"/>
</dbReference>
<evidence type="ECO:0000313" key="6">
    <source>
        <dbReference type="Proteomes" id="UP000334820"/>
    </source>
</evidence>
<dbReference type="InterPro" id="IPR013022">
    <property type="entry name" value="Xyl_isomerase-like_TIM-brl"/>
</dbReference>
<evidence type="ECO:0000256" key="2">
    <source>
        <dbReference type="ARBA" id="ARBA00023211"/>
    </source>
</evidence>
<reference evidence="5 6" key="1">
    <citation type="journal article" date="2019" name="Int. J. Syst. Evol. Microbiol.">
        <title>Thermogemmatispora aurantia sp. nov. and Thermogemmatispora argillosa sp. nov., within the class Ktedonobacteria, and emended description of the genus Thermogemmatispora.</title>
        <authorList>
            <person name="Zheng Y."/>
            <person name="Wang C.M."/>
            <person name="Sakai Y."/>
            <person name="Abe K."/>
            <person name="Yokota A."/>
            <person name="Yabe S."/>
        </authorList>
    </citation>
    <scope>NUCLEOTIDE SEQUENCE [LARGE SCALE GENOMIC DNA]</scope>
    <source>
        <strain evidence="5 6">A1-2</strain>
    </source>
</reference>
<comment type="caution">
    <text evidence="5">The sequence shown here is derived from an EMBL/GenBank/DDBJ whole genome shotgun (WGS) entry which is preliminary data.</text>
</comment>
<gene>
    <name evidence="5" type="ORF">KTAU_43720</name>
</gene>
<dbReference type="PANTHER" id="PTHR30268:SF0">
    <property type="entry name" value="L-RHAMNOSE ISOMERASE"/>
    <property type="match status" value="1"/>
</dbReference>
<dbReference type="InterPro" id="IPR050337">
    <property type="entry name" value="L-rhamnose_isomerase"/>
</dbReference>
<evidence type="ECO:0000256" key="3">
    <source>
        <dbReference type="ARBA" id="ARBA00023235"/>
    </source>
</evidence>
<keyword evidence="3 5" id="KW-0413">Isomerase</keyword>
<evidence type="ECO:0000313" key="5">
    <source>
        <dbReference type="EMBL" id="GER85738.1"/>
    </source>
</evidence>
<keyword evidence="2" id="KW-0464">Manganese</keyword>
<dbReference type="SUPFAM" id="SSF51658">
    <property type="entry name" value="Xylose isomerase-like"/>
    <property type="match status" value="1"/>
</dbReference>
<dbReference type="InterPro" id="IPR036237">
    <property type="entry name" value="Xyl_isomerase-like_sf"/>
</dbReference>